<evidence type="ECO:0000259" key="4">
    <source>
        <dbReference type="Pfam" id="PF13193"/>
    </source>
</evidence>
<dbReference type="Proteomes" id="UP000473826">
    <property type="component" value="Unassembled WGS sequence"/>
</dbReference>
<dbReference type="InterPro" id="IPR025110">
    <property type="entry name" value="AMP-bd_C"/>
</dbReference>
<dbReference type="AlphaFoldDB" id="A0A7D8YXP6"/>
<evidence type="ECO:0000313" key="7">
    <source>
        <dbReference type="Proteomes" id="UP000473826"/>
    </source>
</evidence>
<dbReference type="Gene3D" id="3.40.50.12780">
    <property type="entry name" value="N-terminal domain of ligase-like"/>
    <property type="match status" value="1"/>
</dbReference>
<evidence type="ECO:0000313" key="6">
    <source>
        <dbReference type="EMBL" id="TXT06183.1"/>
    </source>
</evidence>
<evidence type="ECO:0000259" key="3">
    <source>
        <dbReference type="Pfam" id="PF00501"/>
    </source>
</evidence>
<accession>A0A7D8YXP6</accession>
<proteinExistence type="inferred from homology"/>
<dbReference type="Pfam" id="PF13193">
    <property type="entry name" value="AMP-binding_C"/>
    <property type="match status" value="1"/>
</dbReference>
<dbReference type="InterPro" id="IPR032387">
    <property type="entry name" value="ACAS_N"/>
</dbReference>
<dbReference type="EMBL" id="QKWK01000010">
    <property type="protein sequence ID" value="TXT06183.1"/>
    <property type="molecule type" value="Genomic_DNA"/>
</dbReference>
<sequence length="697" mass="76402">MSADHLQDEVHRESLADPERFWRHQAEQLHWHKFPSQMLRTFTKKLPSGVEHKSWEWFPDGEISYCYNAVDRHVAAGRGNQPAIYYDSPVTRNKRTITYSELLDEVETLAGVLREEGVEKGDVVLIYMPQVPAAAIGILASSRLGATHCIVFGGFSAPALAQRIDAVRPKVILTASCGIDGNKPPIPYRPMVHEAIRLASVKPRRTIIWQRSQVDWPADESKGERNWQALVKFVRERGVRTECVPVKSTDPCYISHTSGTTGNPKGVIRDTGGHAVGLHLSVAMVFNIRGPGSVIFAASDIGWVLGHAFILSAPLLTGAASIIYEGKPVGTPNAGAFWRIVEEYKVNTLYCAPTALRAMKREDPDYKYLKEIGERGGLKSLRALFLAGERSEPAIITAYQELLDAYGAPDAHVIDNWWSTETGSPITSRALLPQAGKDRQTKDANYPPPELRPGSAGKPMPGYDLRIVDDDGNEVPRGTMGNIVLALPLAPTSFNTLWEDEQRFYKGYLERFNGKYLDTGDAGYQDKDGYVSIMARNDDVLNVSAHRLSGAAIEQSIASHPLVAEACVVGVPDALKGQLPFAFVTLSVADHPKSAVPDEKLLNEIQQLVRTQVGAIATLGGVIQGVGMIPKTRSGKTLRRVLRSLLENAADGDFDAKVDVPSTVEDLGAVDAARQKIREYMAIKGASHKAIEARHKL</sequence>
<feature type="domain" description="AMP-dependent synthetase/ligase" evidence="3">
    <location>
        <begin position="73"/>
        <end position="486"/>
    </location>
</feature>
<dbReference type="InterPro" id="IPR020845">
    <property type="entry name" value="AMP-binding_CS"/>
</dbReference>
<dbReference type="OrthoDB" id="1706066at2759"/>
<evidence type="ECO:0000256" key="2">
    <source>
        <dbReference type="SAM" id="MobiDB-lite"/>
    </source>
</evidence>
<gene>
    <name evidence="6" type="ORF">VHUM_03656</name>
</gene>
<dbReference type="Gene3D" id="3.30.300.30">
    <property type="match status" value="1"/>
</dbReference>
<comment type="caution">
    <text evidence="6">The sequence shown here is derived from an EMBL/GenBank/DDBJ whole genome shotgun (WGS) entry which is preliminary data.</text>
</comment>
<protein>
    <recommendedName>
        <fullName evidence="8">Propionate--CoA ligase</fullName>
    </recommendedName>
</protein>
<feature type="domain" description="AMP-binding enzyme C-terminal" evidence="4">
    <location>
        <begin position="553"/>
        <end position="636"/>
    </location>
</feature>
<dbReference type="InterPro" id="IPR042099">
    <property type="entry name" value="ANL_N_sf"/>
</dbReference>
<reference evidence="6 7" key="1">
    <citation type="journal article" date="2019" name="PLoS Genet.">
        <title>Convergent evolution of linked mating-type loci in basidiomycete fungi.</title>
        <authorList>
            <person name="Sun S."/>
            <person name="Coelho M.A."/>
            <person name="Heitman J."/>
            <person name="Nowrousian M."/>
        </authorList>
    </citation>
    <scope>NUCLEOTIDE SEQUENCE [LARGE SCALE GENOMIC DNA]</scope>
    <source>
        <strain evidence="6 7">CBS 4282</strain>
    </source>
</reference>
<dbReference type="PROSITE" id="PS00455">
    <property type="entry name" value="AMP_BINDING"/>
    <property type="match status" value="1"/>
</dbReference>
<dbReference type="PANTHER" id="PTHR43347:SF3">
    <property type="entry name" value="ACYL-COA SYNTHETASE SHORT-CHAIN FAMILY MEMBER 3, MITOCHONDRIAL"/>
    <property type="match status" value="1"/>
</dbReference>
<organism evidence="6 7">
    <name type="scientific">Vanrija humicola</name>
    <name type="common">Yeast</name>
    <name type="synonym">Cryptococcus humicola</name>
    <dbReference type="NCBI Taxonomy" id="5417"/>
    <lineage>
        <taxon>Eukaryota</taxon>
        <taxon>Fungi</taxon>
        <taxon>Dikarya</taxon>
        <taxon>Basidiomycota</taxon>
        <taxon>Agaricomycotina</taxon>
        <taxon>Tremellomycetes</taxon>
        <taxon>Trichosporonales</taxon>
        <taxon>Trichosporonaceae</taxon>
        <taxon>Vanrija</taxon>
    </lineage>
</organism>
<evidence type="ECO:0008006" key="8">
    <source>
        <dbReference type="Google" id="ProtNLM"/>
    </source>
</evidence>
<dbReference type="PANTHER" id="PTHR43347">
    <property type="entry name" value="ACYL-COA SYNTHETASE"/>
    <property type="match status" value="1"/>
</dbReference>
<name>A0A7D8YXP6_VANHU</name>
<dbReference type="Pfam" id="PF16177">
    <property type="entry name" value="ACAS_N"/>
    <property type="match status" value="1"/>
</dbReference>
<comment type="similarity">
    <text evidence="1">Belongs to the ATP-dependent AMP-binding enzyme family.</text>
</comment>
<dbReference type="InterPro" id="IPR045851">
    <property type="entry name" value="AMP-bd_C_sf"/>
</dbReference>
<dbReference type="GO" id="GO:0050218">
    <property type="term" value="F:propionate-CoA ligase activity"/>
    <property type="evidence" value="ECO:0007669"/>
    <property type="project" value="TreeGrafter"/>
</dbReference>
<evidence type="ECO:0000256" key="1">
    <source>
        <dbReference type="ARBA" id="ARBA00006432"/>
    </source>
</evidence>
<dbReference type="Pfam" id="PF00501">
    <property type="entry name" value="AMP-binding"/>
    <property type="match status" value="1"/>
</dbReference>
<dbReference type="InterPro" id="IPR000873">
    <property type="entry name" value="AMP-dep_synth/lig_dom"/>
</dbReference>
<feature type="domain" description="Acetyl-coenzyme A synthetase N-terminal" evidence="5">
    <location>
        <begin position="8"/>
        <end position="69"/>
    </location>
</feature>
<feature type="region of interest" description="Disordered" evidence="2">
    <location>
        <begin position="430"/>
        <end position="462"/>
    </location>
</feature>
<dbReference type="SUPFAM" id="SSF56801">
    <property type="entry name" value="Acetyl-CoA synthetase-like"/>
    <property type="match status" value="1"/>
</dbReference>
<evidence type="ECO:0000259" key="5">
    <source>
        <dbReference type="Pfam" id="PF16177"/>
    </source>
</evidence>
<keyword evidence="7" id="KW-1185">Reference proteome</keyword>